<comment type="similarity">
    <text evidence="1">Belongs to the LysR transcriptional regulatory family.</text>
</comment>
<dbReference type="Pfam" id="PF03466">
    <property type="entry name" value="LysR_substrate"/>
    <property type="match status" value="1"/>
</dbReference>
<keyword evidence="2" id="KW-0805">Transcription regulation</keyword>
<dbReference type="Gene3D" id="3.40.190.290">
    <property type="match status" value="1"/>
</dbReference>
<dbReference type="RefSeq" id="WP_110681616.1">
    <property type="nucleotide sequence ID" value="NZ_QJRX01000003.1"/>
</dbReference>
<protein>
    <submittedName>
        <fullName evidence="6">LysR family transcriptional regulator</fullName>
    </submittedName>
</protein>
<dbReference type="GO" id="GO:0043565">
    <property type="term" value="F:sequence-specific DNA binding"/>
    <property type="evidence" value="ECO:0007669"/>
    <property type="project" value="TreeGrafter"/>
</dbReference>
<dbReference type="FunFam" id="1.10.10.10:FF:000001">
    <property type="entry name" value="LysR family transcriptional regulator"/>
    <property type="match status" value="1"/>
</dbReference>
<dbReference type="OrthoDB" id="9786526at2"/>
<dbReference type="GO" id="GO:0006351">
    <property type="term" value="P:DNA-templated transcription"/>
    <property type="evidence" value="ECO:0007669"/>
    <property type="project" value="TreeGrafter"/>
</dbReference>
<keyword evidence="4" id="KW-0804">Transcription</keyword>
<dbReference type="InterPro" id="IPR000847">
    <property type="entry name" value="LysR_HTH_N"/>
</dbReference>
<evidence type="ECO:0000256" key="3">
    <source>
        <dbReference type="ARBA" id="ARBA00023125"/>
    </source>
</evidence>
<dbReference type="PANTHER" id="PTHR30537">
    <property type="entry name" value="HTH-TYPE TRANSCRIPTIONAL REGULATOR"/>
    <property type="match status" value="1"/>
</dbReference>
<evidence type="ECO:0000256" key="4">
    <source>
        <dbReference type="ARBA" id="ARBA00023163"/>
    </source>
</evidence>
<organism evidence="6 7">
    <name type="scientific">Aquipseudomonas alcaligenes</name>
    <name type="common">Pseudomonas alcaligenes</name>
    <dbReference type="NCBI Taxonomy" id="43263"/>
    <lineage>
        <taxon>Bacteria</taxon>
        <taxon>Pseudomonadati</taxon>
        <taxon>Pseudomonadota</taxon>
        <taxon>Gammaproteobacteria</taxon>
        <taxon>Pseudomonadales</taxon>
        <taxon>Pseudomonadaceae</taxon>
        <taxon>Aquipseudomonas</taxon>
    </lineage>
</organism>
<dbReference type="PROSITE" id="PS50931">
    <property type="entry name" value="HTH_LYSR"/>
    <property type="match status" value="1"/>
</dbReference>
<dbReference type="InterPro" id="IPR058163">
    <property type="entry name" value="LysR-type_TF_proteobact-type"/>
</dbReference>
<gene>
    <name evidence="6" type="ORF">DMO17_06095</name>
</gene>
<dbReference type="CDD" id="cd08422">
    <property type="entry name" value="PBP2_CrgA_like"/>
    <property type="match status" value="1"/>
</dbReference>
<dbReference type="InterPro" id="IPR036388">
    <property type="entry name" value="WH-like_DNA-bd_sf"/>
</dbReference>
<dbReference type="FunFam" id="3.40.190.290:FF:000001">
    <property type="entry name" value="Transcriptional regulator, LysR family"/>
    <property type="match status" value="1"/>
</dbReference>
<dbReference type="InterPro" id="IPR005119">
    <property type="entry name" value="LysR_subst-bd"/>
</dbReference>
<evidence type="ECO:0000256" key="2">
    <source>
        <dbReference type="ARBA" id="ARBA00023015"/>
    </source>
</evidence>
<sequence length="304" mass="33486">MKLDLQEIETFLRVVELGGVSRAAEDLALSKSVVSKRLSDLEQRLGAKLLHRSTRKVGPTENGLGFYRQAKDALRELQQAAEAATYTDSGLRGRLHMLAPMSFGTLWLAPLLAEFMALHPQLKITLHLDDRISDFEREGYDLCVRVAHIGDSALIARKLASSARLLCCSPAYAARHGVPQRIEELLEHDCIGYSNVVSGQFWSFDSRDSSGDLLSLTPRGRFASNNGEAMCAMALAGQGLALLPSFIVQPHLRSGALLEVLPQARPPAYAIYALYPRSSRASHKVLALCDFLQQRLADAPWEHP</sequence>
<dbReference type="Proteomes" id="UP000248146">
    <property type="component" value="Unassembled WGS sequence"/>
</dbReference>
<dbReference type="Pfam" id="PF00126">
    <property type="entry name" value="HTH_1"/>
    <property type="match status" value="1"/>
</dbReference>
<keyword evidence="3" id="KW-0238">DNA-binding</keyword>
<feature type="domain" description="HTH lysR-type" evidence="5">
    <location>
        <begin position="3"/>
        <end position="60"/>
    </location>
</feature>
<dbReference type="SUPFAM" id="SSF53850">
    <property type="entry name" value="Periplasmic binding protein-like II"/>
    <property type="match status" value="1"/>
</dbReference>
<dbReference type="EMBL" id="QJRX01000003">
    <property type="protein sequence ID" value="PYC27314.1"/>
    <property type="molecule type" value="Genomic_DNA"/>
</dbReference>
<dbReference type="AlphaFoldDB" id="A0A2V4L9K7"/>
<reference evidence="6 7" key="1">
    <citation type="submission" date="2018-06" db="EMBL/GenBank/DDBJ databases">
        <title>Pseudomonas diversity within urban Lake Michigan freshwaters.</title>
        <authorList>
            <person name="Batrich M."/>
            <person name="Hatzopoulos T."/>
            <person name="Putonti C."/>
        </authorList>
    </citation>
    <scope>NUCLEOTIDE SEQUENCE [LARGE SCALE GENOMIC DNA]</scope>
    <source>
        <strain evidence="6 7">MB-090714</strain>
    </source>
</reference>
<accession>A0A2V4L9K7</accession>
<dbReference type="InterPro" id="IPR036390">
    <property type="entry name" value="WH_DNA-bd_sf"/>
</dbReference>
<name>A0A2V4L9K7_AQUAC</name>
<evidence type="ECO:0000313" key="7">
    <source>
        <dbReference type="Proteomes" id="UP000248146"/>
    </source>
</evidence>
<dbReference type="PANTHER" id="PTHR30537:SF81">
    <property type="entry name" value="TRANSCRIPTIONAL REGULATOR-RELATED"/>
    <property type="match status" value="1"/>
</dbReference>
<dbReference type="Gene3D" id="1.10.10.10">
    <property type="entry name" value="Winged helix-like DNA-binding domain superfamily/Winged helix DNA-binding domain"/>
    <property type="match status" value="1"/>
</dbReference>
<evidence type="ECO:0000259" key="5">
    <source>
        <dbReference type="PROSITE" id="PS50931"/>
    </source>
</evidence>
<proteinExistence type="inferred from homology"/>
<comment type="caution">
    <text evidence="6">The sequence shown here is derived from an EMBL/GenBank/DDBJ whole genome shotgun (WGS) entry which is preliminary data.</text>
</comment>
<dbReference type="GO" id="GO:0003700">
    <property type="term" value="F:DNA-binding transcription factor activity"/>
    <property type="evidence" value="ECO:0007669"/>
    <property type="project" value="InterPro"/>
</dbReference>
<evidence type="ECO:0000256" key="1">
    <source>
        <dbReference type="ARBA" id="ARBA00009437"/>
    </source>
</evidence>
<evidence type="ECO:0000313" key="6">
    <source>
        <dbReference type="EMBL" id="PYC27314.1"/>
    </source>
</evidence>
<dbReference type="SUPFAM" id="SSF46785">
    <property type="entry name" value="Winged helix' DNA-binding domain"/>
    <property type="match status" value="1"/>
</dbReference>